<name>A0ABN8YLJ9_RANTA</name>
<evidence type="ECO:0000313" key="3">
    <source>
        <dbReference type="EMBL" id="CAI9162394.1"/>
    </source>
</evidence>
<dbReference type="Proteomes" id="UP001176941">
    <property type="component" value="Chromosome 20"/>
</dbReference>
<feature type="compositionally biased region" description="Polar residues" evidence="1">
    <location>
        <begin position="98"/>
        <end position="109"/>
    </location>
</feature>
<organism evidence="3 4">
    <name type="scientific">Rangifer tarandus platyrhynchus</name>
    <name type="common">Svalbard reindeer</name>
    <dbReference type="NCBI Taxonomy" id="3082113"/>
    <lineage>
        <taxon>Eukaryota</taxon>
        <taxon>Metazoa</taxon>
        <taxon>Chordata</taxon>
        <taxon>Craniata</taxon>
        <taxon>Vertebrata</taxon>
        <taxon>Euteleostomi</taxon>
        <taxon>Mammalia</taxon>
        <taxon>Eutheria</taxon>
        <taxon>Laurasiatheria</taxon>
        <taxon>Artiodactyla</taxon>
        <taxon>Ruminantia</taxon>
        <taxon>Pecora</taxon>
        <taxon>Cervidae</taxon>
        <taxon>Odocoileinae</taxon>
        <taxon>Rangifer</taxon>
    </lineage>
</organism>
<sequence length="109" mass="12170">MFPWYLLIFLKRSLVFPIHIIPINSCQNFFKASSQIPSSHDALTDYHADPPHSGSPQIPNSRDALTDYHADLPHSGSPQIPSSRDALTDYHADLPHSGSPQIPSSRYPH</sequence>
<evidence type="ECO:0000256" key="1">
    <source>
        <dbReference type="SAM" id="MobiDB-lite"/>
    </source>
</evidence>
<keyword evidence="4" id="KW-1185">Reference proteome</keyword>
<dbReference type="EMBL" id="OX459956">
    <property type="protein sequence ID" value="CAI9162394.1"/>
    <property type="molecule type" value="Genomic_DNA"/>
</dbReference>
<reference evidence="3" key="1">
    <citation type="submission" date="2023-04" db="EMBL/GenBank/DDBJ databases">
        <authorList>
            <consortium name="ELIXIR-Norway"/>
        </authorList>
    </citation>
    <scope>NUCLEOTIDE SEQUENCE [LARGE SCALE GENOMIC DNA]</scope>
</reference>
<protein>
    <submittedName>
        <fullName evidence="3">Uncharacterized protein</fullName>
    </submittedName>
</protein>
<feature type="signal peptide" evidence="2">
    <location>
        <begin position="1"/>
        <end position="17"/>
    </location>
</feature>
<feature type="chain" id="PRO_5046533098" evidence="2">
    <location>
        <begin position="18"/>
        <end position="109"/>
    </location>
</feature>
<accession>A0ABN8YLJ9</accession>
<feature type="region of interest" description="Disordered" evidence="1">
    <location>
        <begin position="40"/>
        <end position="109"/>
    </location>
</feature>
<evidence type="ECO:0000313" key="4">
    <source>
        <dbReference type="Proteomes" id="UP001176941"/>
    </source>
</evidence>
<proteinExistence type="predicted"/>
<evidence type="ECO:0000256" key="2">
    <source>
        <dbReference type="SAM" id="SignalP"/>
    </source>
</evidence>
<keyword evidence="2" id="KW-0732">Signal</keyword>
<gene>
    <name evidence="3" type="ORF">MRATA1EN1_LOCUS11356</name>
</gene>